<proteinExistence type="predicted"/>
<reference evidence="1 2" key="1">
    <citation type="submission" date="2024-09" db="EMBL/GenBank/DDBJ databases">
        <title>Chromosome-scale assembly of Riccia sorocarpa.</title>
        <authorList>
            <person name="Paukszto L."/>
        </authorList>
    </citation>
    <scope>NUCLEOTIDE SEQUENCE [LARGE SCALE GENOMIC DNA]</scope>
    <source>
        <strain evidence="1">LP-2024</strain>
        <tissue evidence="1">Aerial parts of the thallus</tissue>
    </source>
</reference>
<dbReference type="AlphaFoldDB" id="A0ABD3HUI8"/>
<evidence type="ECO:0008006" key="3">
    <source>
        <dbReference type="Google" id="ProtNLM"/>
    </source>
</evidence>
<sequence>MELDYHRISFTSVADPDHILARPIKPRFFSWKMKGYEPISDNQLHWITLKTQISSLSRMIGKGSYGEMYRVDFQDVALGKEIDMEGVVSYVAKKCDGVPPNNTWVMMHKELASFVETHCAILRPIACHNIETEPLLVYPYWNCRDIYQWKNLEQITRGTILPDNSGRSGNLILPIKTSVGLR</sequence>
<keyword evidence="2" id="KW-1185">Reference proteome</keyword>
<dbReference type="Proteomes" id="UP001633002">
    <property type="component" value="Unassembled WGS sequence"/>
</dbReference>
<accession>A0ABD3HUI8</accession>
<dbReference type="EMBL" id="JBJQOH010000003">
    <property type="protein sequence ID" value="KAL3693740.1"/>
    <property type="molecule type" value="Genomic_DNA"/>
</dbReference>
<evidence type="ECO:0000313" key="1">
    <source>
        <dbReference type="EMBL" id="KAL3693740.1"/>
    </source>
</evidence>
<comment type="caution">
    <text evidence="1">The sequence shown here is derived from an EMBL/GenBank/DDBJ whole genome shotgun (WGS) entry which is preliminary data.</text>
</comment>
<organism evidence="1 2">
    <name type="scientific">Riccia sorocarpa</name>
    <dbReference type="NCBI Taxonomy" id="122646"/>
    <lineage>
        <taxon>Eukaryota</taxon>
        <taxon>Viridiplantae</taxon>
        <taxon>Streptophyta</taxon>
        <taxon>Embryophyta</taxon>
        <taxon>Marchantiophyta</taxon>
        <taxon>Marchantiopsida</taxon>
        <taxon>Marchantiidae</taxon>
        <taxon>Marchantiales</taxon>
        <taxon>Ricciaceae</taxon>
        <taxon>Riccia</taxon>
    </lineage>
</organism>
<name>A0ABD3HUI8_9MARC</name>
<gene>
    <name evidence="1" type="ORF">R1sor_007391</name>
</gene>
<protein>
    <recommendedName>
        <fullName evidence="3">Serine-threonine/tyrosine-protein kinase catalytic domain-containing protein</fullName>
    </recommendedName>
</protein>
<evidence type="ECO:0000313" key="2">
    <source>
        <dbReference type="Proteomes" id="UP001633002"/>
    </source>
</evidence>